<evidence type="ECO:0000313" key="2">
    <source>
        <dbReference type="EMBL" id="MFC7188482.1"/>
    </source>
</evidence>
<evidence type="ECO:0000313" key="3">
    <source>
        <dbReference type="Proteomes" id="UP001596417"/>
    </source>
</evidence>
<organism evidence="2 3">
    <name type="scientific">Halocatena marina</name>
    <dbReference type="NCBI Taxonomy" id="2934937"/>
    <lineage>
        <taxon>Archaea</taxon>
        <taxon>Methanobacteriati</taxon>
        <taxon>Methanobacteriota</taxon>
        <taxon>Stenosarchaea group</taxon>
        <taxon>Halobacteria</taxon>
        <taxon>Halobacteriales</taxon>
        <taxon>Natronomonadaceae</taxon>
        <taxon>Halocatena</taxon>
    </lineage>
</organism>
<evidence type="ECO:0000256" key="1">
    <source>
        <dbReference type="SAM" id="MobiDB-lite"/>
    </source>
</evidence>
<dbReference type="Proteomes" id="UP001596417">
    <property type="component" value="Unassembled WGS sequence"/>
</dbReference>
<evidence type="ECO:0008006" key="4">
    <source>
        <dbReference type="Google" id="ProtNLM"/>
    </source>
</evidence>
<keyword evidence="3" id="KW-1185">Reference proteome</keyword>
<accession>A0ABD5YHW2</accession>
<sequence length="71" mass="8092">MTEMGENESYAERFAGSSEQAKNAWEATIQDMKGMAAELEEEAGRRQRSRPWILRRTPRKLVTPIDSGSFT</sequence>
<comment type="caution">
    <text evidence="2">The sequence shown here is derived from an EMBL/GenBank/DDBJ whole genome shotgun (WGS) entry which is preliminary data.</text>
</comment>
<protein>
    <recommendedName>
        <fullName evidence="4">PH domain-containing protein</fullName>
    </recommendedName>
</protein>
<reference evidence="2 3" key="1">
    <citation type="journal article" date="2019" name="Int. J. Syst. Evol. Microbiol.">
        <title>The Global Catalogue of Microorganisms (GCM) 10K type strain sequencing project: providing services to taxonomists for standard genome sequencing and annotation.</title>
        <authorList>
            <consortium name="The Broad Institute Genomics Platform"/>
            <consortium name="The Broad Institute Genome Sequencing Center for Infectious Disease"/>
            <person name="Wu L."/>
            <person name="Ma J."/>
        </authorList>
    </citation>
    <scope>NUCLEOTIDE SEQUENCE [LARGE SCALE GENOMIC DNA]</scope>
    <source>
        <strain evidence="2 3">RDMS1</strain>
    </source>
</reference>
<dbReference type="EMBL" id="JBHTAX010000001">
    <property type="protein sequence ID" value="MFC7188482.1"/>
    <property type="molecule type" value="Genomic_DNA"/>
</dbReference>
<feature type="region of interest" description="Disordered" evidence="1">
    <location>
        <begin position="1"/>
        <end position="25"/>
    </location>
</feature>
<dbReference type="Pfam" id="PF24373">
    <property type="entry name" value="DUF7529"/>
    <property type="match status" value="1"/>
</dbReference>
<dbReference type="RefSeq" id="WP_390204267.1">
    <property type="nucleotide sequence ID" value="NZ_JBHTAX010000001.1"/>
</dbReference>
<name>A0ABD5YHW2_9EURY</name>
<proteinExistence type="predicted"/>
<dbReference type="AlphaFoldDB" id="A0ABD5YHW2"/>
<dbReference type="InterPro" id="IPR055951">
    <property type="entry name" value="DUF7529"/>
</dbReference>
<gene>
    <name evidence="2" type="ORF">ACFQL7_00485</name>
</gene>